<evidence type="ECO:0000313" key="2">
    <source>
        <dbReference type="WBParaSite" id="ES5_v2.g8051.t1"/>
    </source>
</evidence>
<proteinExistence type="predicted"/>
<sequence>MPKKFVIDTDGVADDVRAISLALQHDDVEVLAITTVIGCVTALQATANIARTLRANGVEPKKIPIYRGAESPLIGNDHDHEGEKWFFGADGISGRPKDFPAVEAEDFLAHVEGKHAANALAEIFKEHPNEITLVCLGPLTNVAMALKLCPMFSQWPKQVVCMGGNVYGAGNVKSYSTAEFNFSNDPEAAHIVIKEFQCPVTIVPWECFLFPASDKSIDFHAHLKLDTPLAKYFNTVTFSGRQKLEESGVQYAYCDEIAMATAIDPENIIIEEKKLRGSVELHGSLTRGQLALDWTETLWNEEKMTAGKFCNKRRPIRFVVKYNIPLLDEMIHKTVKKCL</sequence>
<dbReference type="Proteomes" id="UP000887579">
    <property type="component" value="Unplaced"/>
</dbReference>
<evidence type="ECO:0000313" key="1">
    <source>
        <dbReference type="Proteomes" id="UP000887579"/>
    </source>
</evidence>
<accession>A0AC34GT83</accession>
<dbReference type="WBParaSite" id="ES5_v2.g8051.t1">
    <property type="protein sequence ID" value="ES5_v2.g8051.t1"/>
    <property type="gene ID" value="ES5_v2.g8051"/>
</dbReference>
<reference evidence="2" key="1">
    <citation type="submission" date="2022-11" db="UniProtKB">
        <authorList>
            <consortium name="WormBaseParasite"/>
        </authorList>
    </citation>
    <scope>IDENTIFICATION</scope>
</reference>
<name>A0AC34GT83_9BILA</name>
<organism evidence="1 2">
    <name type="scientific">Panagrolaimus sp. ES5</name>
    <dbReference type="NCBI Taxonomy" id="591445"/>
    <lineage>
        <taxon>Eukaryota</taxon>
        <taxon>Metazoa</taxon>
        <taxon>Ecdysozoa</taxon>
        <taxon>Nematoda</taxon>
        <taxon>Chromadorea</taxon>
        <taxon>Rhabditida</taxon>
        <taxon>Tylenchina</taxon>
        <taxon>Panagrolaimomorpha</taxon>
        <taxon>Panagrolaimoidea</taxon>
        <taxon>Panagrolaimidae</taxon>
        <taxon>Panagrolaimus</taxon>
    </lineage>
</organism>
<protein>
    <submittedName>
        <fullName evidence="2">Inosine/uridine-preferring nucleoside hydrolase domain-containing protein</fullName>
    </submittedName>
</protein>